<dbReference type="Proteomes" id="UP000689967">
    <property type="component" value="Unassembled WGS sequence"/>
</dbReference>
<organism evidence="4 5">
    <name type="scientific">Falsiroseomonas oleicola</name>
    <dbReference type="NCBI Taxonomy" id="2801474"/>
    <lineage>
        <taxon>Bacteria</taxon>
        <taxon>Pseudomonadati</taxon>
        <taxon>Pseudomonadota</taxon>
        <taxon>Alphaproteobacteria</taxon>
        <taxon>Acetobacterales</taxon>
        <taxon>Roseomonadaceae</taxon>
        <taxon>Falsiroseomonas</taxon>
    </lineage>
</organism>
<evidence type="ECO:0000259" key="3">
    <source>
        <dbReference type="Pfam" id="PF00294"/>
    </source>
</evidence>
<feature type="domain" description="Carbohydrate kinase PfkB" evidence="3">
    <location>
        <begin position="10"/>
        <end position="284"/>
    </location>
</feature>
<evidence type="ECO:0000256" key="2">
    <source>
        <dbReference type="ARBA" id="ARBA00022777"/>
    </source>
</evidence>
<evidence type="ECO:0000313" key="4">
    <source>
        <dbReference type="EMBL" id="MBU8542766.1"/>
    </source>
</evidence>
<reference evidence="4 5" key="1">
    <citation type="submission" date="2021-01" db="EMBL/GenBank/DDBJ databases">
        <title>Roseomonas sp. nov, a bacterium isolated from an oil production mixture in Yumen Oilfield.</title>
        <authorList>
            <person name="Wu D."/>
        </authorList>
    </citation>
    <scope>NUCLEOTIDE SEQUENCE [LARGE SCALE GENOMIC DNA]</scope>
    <source>
        <strain evidence="4 5">ROY-5-3</strain>
    </source>
</reference>
<dbReference type="Pfam" id="PF00294">
    <property type="entry name" value="PfkB"/>
    <property type="match status" value="1"/>
</dbReference>
<evidence type="ECO:0000313" key="5">
    <source>
        <dbReference type="Proteomes" id="UP000689967"/>
    </source>
</evidence>
<dbReference type="PANTHER" id="PTHR10584">
    <property type="entry name" value="SUGAR KINASE"/>
    <property type="match status" value="1"/>
</dbReference>
<dbReference type="EMBL" id="JAERQM010000001">
    <property type="protein sequence ID" value="MBU8542766.1"/>
    <property type="molecule type" value="Genomic_DNA"/>
</dbReference>
<protein>
    <recommendedName>
        <fullName evidence="3">Carbohydrate kinase PfkB domain-containing protein</fullName>
    </recommendedName>
</protein>
<dbReference type="InterPro" id="IPR011611">
    <property type="entry name" value="PfkB_dom"/>
</dbReference>
<accession>A0ABS6H307</accession>
<keyword evidence="2" id="KW-0418">Kinase</keyword>
<keyword evidence="5" id="KW-1185">Reference proteome</keyword>
<proteinExistence type="predicted"/>
<dbReference type="RefSeq" id="WP_216873062.1">
    <property type="nucleotide sequence ID" value="NZ_JAERQM010000001.1"/>
</dbReference>
<dbReference type="PROSITE" id="PS00584">
    <property type="entry name" value="PFKB_KINASES_2"/>
    <property type="match status" value="1"/>
</dbReference>
<keyword evidence="1" id="KW-0808">Transferase</keyword>
<dbReference type="InterPro" id="IPR002173">
    <property type="entry name" value="Carboh/pur_kinase_PfkB_CS"/>
</dbReference>
<sequence>MTEPDLPPIVVCLGSVVMDHTFLVQDIVQPPSKNRATGYSLGAGGLAANASVAVARLGGRCVFWGRVGDDLNGPPLLEALAEQGVDVSHCHKATGGRTPVSAVLVDPVGERSIYAYRGDNLGTDPAWLPLHILDGAQAFLCDPRWAEGSARALDYARERGIPTVIDGEKSETRLLLDLIPRSDHAVFSEPGLANYAPGARPVEGLRKAIAEGCQVAAVTRGEKGTLWLTAQDPEPRITPAFRVMATNTTGAGDVFHGAYALAIAERQKVDRAMRFASAAGGLRARDGATPSRAMVEELLRG</sequence>
<dbReference type="PANTHER" id="PTHR10584:SF157">
    <property type="entry name" value="SULFOFRUCTOSE KINASE"/>
    <property type="match status" value="1"/>
</dbReference>
<name>A0ABS6H307_9PROT</name>
<evidence type="ECO:0000256" key="1">
    <source>
        <dbReference type="ARBA" id="ARBA00022679"/>
    </source>
</evidence>
<comment type="caution">
    <text evidence="4">The sequence shown here is derived from an EMBL/GenBank/DDBJ whole genome shotgun (WGS) entry which is preliminary data.</text>
</comment>
<gene>
    <name evidence="4" type="ORF">JJQ90_03570</name>
</gene>